<evidence type="ECO:0000256" key="1">
    <source>
        <dbReference type="ARBA" id="ARBA00005251"/>
    </source>
</evidence>
<keyword evidence="2 5" id="KW-0689">Ribosomal protein</keyword>
<dbReference type="PROSITE" id="PS00360">
    <property type="entry name" value="RIBOSOMAL_S9"/>
    <property type="match status" value="1"/>
</dbReference>
<dbReference type="GO" id="GO:0005737">
    <property type="term" value="C:cytoplasm"/>
    <property type="evidence" value="ECO:0007669"/>
    <property type="project" value="UniProtKB-ARBA"/>
</dbReference>
<feature type="region of interest" description="Disordered" evidence="7">
    <location>
        <begin position="1"/>
        <end position="29"/>
    </location>
</feature>
<dbReference type="GO" id="GO:0015935">
    <property type="term" value="C:small ribosomal subunit"/>
    <property type="evidence" value="ECO:0007669"/>
    <property type="project" value="TreeGrafter"/>
</dbReference>
<dbReference type="PANTHER" id="PTHR21569:SF1">
    <property type="entry name" value="SMALL RIBOSOMAL SUBUNIT PROTEIN US9M"/>
    <property type="match status" value="1"/>
</dbReference>
<dbReference type="Gene3D" id="3.30.230.10">
    <property type="match status" value="1"/>
</dbReference>
<dbReference type="NCBIfam" id="NF001099">
    <property type="entry name" value="PRK00132.1"/>
    <property type="match status" value="1"/>
</dbReference>
<dbReference type="Pfam" id="PF00380">
    <property type="entry name" value="Ribosomal_S9"/>
    <property type="match status" value="1"/>
</dbReference>
<dbReference type="GO" id="GO:0003735">
    <property type="term" value="F:structural constituent of ribosome"/>
    <property type="evidence" value="ECO:0007669"/>
    <property type="project" value="InterPro"/>
</dbReference>
<dbReference type="SUPFAM" id="SSF54211">
    <property type="entry name" value="Ribosomal protein S5 domain 2-like"/>
    <property type="match status" value="1"/>
</dbReference>
<dbReference type="HAMAP" id="MF_00532_B">
    <property type="entry name" value="Ribosomal_uS9_B"/>
    <property type="match status" value="1"/>
</dbReference>
<evidence type="ECO:0000313" key="9">
    <source>
        <dbReference type="Proteomes" id="UP000230055"/>
    </source>
</evidence>
<evidence type="ECO:0000256" key="2">
    <source>
        <dbReference type="ARBA" id="ARBA00022980"/>
    </source>
</evidence>
<evidence type="ECO:0000256" key="4">
    <source>
        <dbReference type="ARBA" id="ARBA00035259"/>
    </source>
</evidence>
<dbReference type="InterPro" id="IPR020574">
    <property type="entry name" value="Ribosomal_uS9_CS"/>
</dbReference>
<organism evidence="8 9">
    <name type="scientific">Candidatus Nealsonbacteria bacterium CG_4_10_14_0_8_um_filter_35_10</name>
    <dbReference type="NCBI Taxonomy" id="1974683"/>
    <lineage>
        <taxon>Bacteria</taxon>
        <taxon>Candidatus Nealsoniibacteriota</taxon>
    </lineage>
</organism>
<dbReference type="InterPro" id="IPR023035">
    <property type="entry name" value="Ribosomal_uS9_bac/plastid"/>
</dbReference>
<evidence type="ECO:0000256" key="6">
    <source>
        <dbReference type="RuleBase" id="RU003815"/>
    </source>
</evidence>
<evidence type="ECO:0000256" key="3">
    <source>
        <dbReference type="ARBA" id="ARBA00023274"/>
    </source>
</evidence>
<dbReference type="GO" id="GO:0003723">
    <property type="term" value="F:RNA binding"/>
    <property type="evidence" value="ECO:0007669"/>
    <property type="project" value="TreeGrafter"/>
</dbReference>
<dbReference type="AlphaFoldDB" id="A0A2M7R8N7"/>
<comment type="similarity">
    <text evidence="1 5 6">Belongs to the universal ribosomal protein uS9 family.</text>
</comment>
<dbReference type="Proteomes" id="UP000230055">
    <property type="component" value="Unassembled WGS sequence"/>
</dbReference>
<sequence>MPKVKKEKKIKKIKKEVKKKRVKKEIKKPKVAEKPEKYYQAIGRRKTAIALVRLFTRRLQPALSPADGKPPESDFLVNEKPLNVYFPNPEYQQIALASLKKMKAEDRFRVSARVKGGGLISQAEAIRHATARVLVLFNPDYRKRLKRAGFLTRDPRMKERKKFGLKRARKAPQWQKR</sequence>
<keyword evidence="3 5" id="KW-0687">Ribonucleoprotein</keyword>
<feature type="compositionally biased region" description="Basic residues" evidence="7">
    <location>
        <begin position="1"/>
        <end position="27"/>
    </location>
</feature>
<reference evidence="9" key="1">
    <citation type="submission" date="2017-09" db="EMBL/GenBank/DDBJ databases">
        <title>Depth-based differentiation of microbial function through sediment-hosted aquifers and enrichment of novel symbionts in the deep terrestrial subsurface.</title>
        <authorList>
            <person name="Probst A.J."/>
            <person name="Ladd B."/>
            <person name="Jarett J.K."/>
            <person name="Geller-Mcgrath D.E."/>
            <person name="Sieber C.M.K."/>
            <person name="Emerson J.B."/>
            <person name="Anantharaman K."/>
            <person name="Thomas B.C."/>
            <person name="Malmstrom R."/>
            <person name="Stieglmeier M."/>
            <person name="Klingl A."/>
            <person name="Woyke T."/>
            <person name="Ryan C.M."/>
            <person name="Banfield J.F."/>
        </authorList>
    </citation>
    <scope>NUCLEOTIDE SEQUENCE [LARGE SCALE GENOMIC DNA]</scope>
</reference>
<dbReference type="InterPro" id="IPR020568">
    <property type="entry name" value="Ribosomal_Su5_D2-typ_SF"/>
</dbReference>
<name>A0A2M7R8N7_9BACT</name>
<feature type="compositionally biased region" description="Basic residues" evidence="7">
    <location>
        <begin position="158"/>
        <end position="177"/>
    </location>
</feature>
<dbReference type="GO" id="GO:0006412">
    <property type="term" value="P:translation"/>
    <property type="evidence" value="ECO:0007669"/>
    <property type="project" value="UniProtKB-UniRule"/>
</dbReference>
<protein>
    <recommendedName>
        <fullName evidence="4 5">Small ribosomal subunit protein uS9</fullName>
    </recommendedName>
</protein>
<proteinExistence type="inferred from homology"/>
<evidence type="ECO:0000256" key="7">
    <source>
        <dbReference type="SAM" id="MobiDB-lite"/>
    </source>
</evidence>
<dbReference type="PANTHER" id="PTHR21569">
    <property type="entry name" value="RIBOSOMAL PROTEIN S9"/>
    <property type="match status" value="1"/>
</dbReference>
<dbReference type="InterPro" id="IPR000754">
    <property type="entry name" value="Ribosomal_uS9"/>
</dbReference>
<evidence type="ECO:0000256" key="5">
    <source>
        <dbReference type="HAMAP-Rule" id="MF_00532"/>
    </source>
</evidence>
<dbReference type="EMBL" id="PFLX01000017">
    <property type="protein sequence ID" value="PIY90958.1"/>
    <property type="molecule type" value="Genomic_DNA"/>
</dbReference>
<gene>
    <name evidence="5 8" type="primary">rpsI</name>
    <name evidence="8" type="ORF">COY72_00705</name>
</gene>
<accession>A0A2M7R8N7</accession>
<comment type="caution">
    <text evidence="8">The sequence shown here is derived from an EMBL/GenBank/DDBJ whole genome shotgun (WGS) entry which is preliminary data.</text>
</comment>
<feature type="region of interest" description="Disordered" evidence="7">
    <location>
        <begin position="157"/>
        <end position="177"/>
    </location>
</feature>
<dbReference type="InterPro" id="IPR014721">
    <property type="entry name" value="Ribsml_uS5_D2-typ_fold_subgr"/>
</dbReference>
<evidence type="ECO:0000313" key="8">
    <source>
        <dbReference type="EMBL" id="PIY90958.1"/>
    </source>
</evidence>